<evidence type="ECO:0000256" key="1">
    <source>
        <dbReference type="SAM" id="Phobius"/>
    </source>
</evidence>
<organism evidence="2 3">
    <name type="scientific">Candidatus Staskawiczbacteria bacterium RIFOXYD1_FULL_32_13</name>
    <dbReference type="NCBI Taxonomy" id="1802234"/>
    <lineage>
        <taxon>Bacteria</taxon>
        <taxon>Candidatus Staskawicziibacteriota</taxon>
    </lineage>
</organism>
<evidence type="ECO:0000313" key="3">
    <source>
        <dbReference type="Proteomes" id="UP000178935"/>
    </source>
</evidence>
<protein>
    <submittedName>
        <fullName evidence="2">Uncharacterized protein</fullName>
    </submittedName>
</protein>
<dbReference type="AlphaFoldDB" id="A0A1G2JMZ4"/>
<keyword evidence="1" id="KW-0472">Membrane</keyword>
<name>A0A1G2JMZ4_9BACT</name>
<comment type="caution">
    <text evidence="2">The sequence shown here is derived from an EMBL/GenBank/DDBJ whole genome shotgun (WGS) entry which is preliminary data.</text>
</comment>
<keyword evidence="1" id="KW-0812">Transmembrane</keyword>
<dbReference type="EMBL" id="MHPU01000020">
    <property type="protein sequence ID" value="OGZ88526.1"/>
    <property type="molecule type" value="Genomic_DNA"/>
</dbReference>
<reference evidence="2 3" key="1">
    <citation type="journal article" date="2016" name="Nat. Commun.">
        <title>Thousands of microbial genomes shed light on interconnected biogeochemical processes in an aquifer system.</title>
        <authorList>
            <person name="Anantharaman K."/>
            <person name="Brown C.T."/>
            <person name="Hug L.A."/>
            <person name="Sharon I."/>
            <person name="Castelle C.J."/>
            <person name="Probst A.J."/>
            <person name="Thomas B.C."/>
            <person name="Singh A."/>
            <person name="Wilkins M.J."/>
            <person name="Karaoz U."/>
            <person name="Brodie E.L."/>
            <person name="Williams K.H."/>
            <person name="Hubbard S.S."/>
            <person name="Banfield J.F."/>
        </authorList>
    </citation>
    <scope>NUCLEOTIDE SEQUENCE [LARGE SCALE GENOMIC DNA]</scope>
</reference>
<gene>
    <name evidence="2" type="ORF">A2561_04470</name>
</gene>
<keyword evidence="1" id="KW-1133">Transmembrane helix</keyword>
<evidence type="ECO:0000313" key="2">
    <source>
        <dbReference type="EMBL" id="OGZ88526.1"/>
    </source>
</evidence>
<feature type="transmembrane region" description="Helical" evidence="1">
    <location>
        <begin position="21"/>
        <end position="47"/>
    </location>
</feature>
<proteinExistence type="predicted"/>
<dbReference type="Proteomes" id="UP000178935">
    <property type="component" value="Unassembled WGS sequence"/>
</dbReference>
<sequence length="177" mass="21206">MINLLPQNQKNELLLKRIGRLIMILGIVFLIFLICLVLVLFSLKFYLLTDVFAQKEQETRQKDFFELTKTKKEIGDYNKKISDFKSFYDKQIYFGKMLESIFKIDIPKGVYIIYLSSEKKGKKIESTIYGYSDLRENLILFKNNIEKEKSIINPYFSQDSWTKVEKINFYLSFQYEY</sequence>
<accession>A0A1G2JMZ4</accession>